<dbReference type="Proteomes" id="UP000807353">
    <property type="component" value="Unassembled WGS sequence"/>
</dbReference>
<evidence type="ECO:0000256" key="1">
    <source>
        <dbReference type="SAM" id="MobiDB-lite"/>
    </source>
</evidence>
<comment type="caution">
    <text evidence="2">The sequence shown here is derived from an EMBL/GenBank/DDBJ whole genome shotgun (WGS) entry which is preliminary data.</text>
</comment>
<dbReference type="EMBL" id="MU150250">
    <property type="protein sequence ID" value="KAF9464931.1"/>
    <property type="molecule type" value="Genomic_DNA"/>
</dbReference>
<feature type="region of interest" description="Disordered" evidence="1">
    <location>
        <begin position="172"/>
        <end position="247"/>
    </location>
</feature>
<accession>A0A9P6CG75</accession>
<sequence>MSAVPNYQDVENFKMVQAQWNTFQARTTIDSFVEQRVNVRKMGETALLLTESQMVLSDRSWQNVIFGVRKAFQGLQHVYPELLQEAVYRNIVTFTAAIHHHREKVRAEALAQQASTVAPVDTEATTTGVGPGGEYDGDIEMSVTVTSARDVLNVVSTLLKNMVIDTGAVATSRPVSEGPVTRSRKGKDNAKANKAKKTKAEKAAVKDGKRAEPRTEVKDEGSGKQRPKKRTRQETPEEDDLDASDDDARVVIDFRPSKEHHQVLARARQVVDQGHPMSHTKQALARMLIGHRAELEELSHTISFLLKRRDATMEEVNRLNNLMNDPAPDGGSSEANITATPDVVELDKGDKDEVEIIAAPPIDVDDGFVSA</sequence>
<feature type="compositionally biased region" description="Acidic residues" evidence="1">
    <location>
        <begin position="236"/>
        <end position="245"/>
    </location>
</feature>
<evidence type="ECO:0000313" key="3">
    <source>
        <dbReference type="Proteomes" id="UP000807353"/>
    </source>
</evidence>
<reference evidence="2" key="1">
    <citation type="submission" date="2020-11" db="EMBL/GenBank/DDBJ databases">
        <authorList>
            <consortium name="DOE Joint Genome Institute"/>
            <person name="Ahrendt S."/>
            <person name="Riley R."/>
            <person name="Andreopoulos W."/>
            <person name="Labutti K."/>
            <person name="Pangilinan J."/>
            <person name="Ruiz-Duenas F.J."/>
            <person name="Barrasa J.M."/>
            <person name="Sanchez-Garcia M."/>
            <person name="Camarero S."/>
            <person name="Miyauchi S."/>
            <person name="Serrano A."/>
            <person name="Linde D."/>
            <person name="Babiker R."/>
            <person name="Drula E."/>
            <person name="Ayuso-Fernandez I."/>
            <person name="Pacheco R."/>
            <person name="Padilla G."/>
            <person name="Ferreira P."/>
            <person name="Barriuso J."/>
            <person name="Kellner H."/>
            <person name="Castanera R."/>
            <person name="Alfaro M."/>
            <person name="Ramirez L."/>
            <person name="Pisabarro A.G."/>
            <person name="Kuo A."/>
            <person name="Tritt A."/>
            <person name="Lipzen A."/>
            <person name="He G."/>
            <person name="Yan M."/>
            <person name="Ng V."/>
            <person name="Cullen D."/>
            <person name="Martin F."/>
            <person name="Rosso M.-N."/>
            <person name="Henrissat B."/>
            <person name="Hibbett D."/>
            <person name="Martinez A.T."/>
            <person name="Grigoriev I.V."/>
        </authorList>
    </citation>
    <scope>NUCLEOTIDE SEQUENCE</scope>
    <source>
        <strain evidence="2">CBS 247.69</strain>
    </source>
</reference>
<name>A0A9P6CG75_9AGAR</name>
<feature type="compositionally biased region" description="Basic and acidic residues" evidence="1">
    <location>
        <begin position="198"/>
        <end position="223"/>
    </location>
</feature>
<keyword evidence="3" id="KW-1185">Reference proteome</keyword>
<dbReference type="AlphaFoldDB" id="A0A9P6CG75"/>
<organism evidence="2 3">
    <name type="scientific">Collybia nuda</name>
    <dbReference type="NCBI Taxonomy" id="64659"/>
    <lineage>
        <taxon>Eukaryota</taxon>
        <taxon>Fungi</taxon>
        <taxon>Dikarya</taxon>
        <taxon>Basidiomycota</taxon>
        <taxon>Agaricomycotina</taxon>
        <taxon>Agaricomycetes</taxon>
        <taxon>Agaricomycetidae</taxon>
        <taxon>Agaricales</taxon>
        <taxon>Tricholomatineae</taxon>
        <taxon>Clitocybaceae</taxon>
        <taxon>Collybia</taxon>
    </lineage>
</organism>
<gene>
    <name evidence="2" type="ORF">BDZ94DRAFT_1234893</name>
</gene>
<protein>
    <submittedName>
        <fullName evidence="2">Uncharacterized protein</fullName>
    </submittedName>
</protein>
<proteinExistence type="predicted"/>
<evidence type="ECO:0000313" key="2">
    <source>
        <dbReference type="EMBL" id="KAF9464931.1"/>
    </source>
</evidence>